<accession>A0A2U3LXJ6</accession>
<sequence length="142" mass="16154">MDGKFYDLAVLATESAAGEGIKNIDPRWVYSQWQHESDHFTSQLAVENHNLGGLTQIDPNDSPQPDGNYYYINFASDEEYAVYFGRYLRYFLDSGIDQASTLTEYIIALKNSPSGAYFGDSLENYLADCQKIYNENFLIPEC</sequence>
<gene>
    <name evidence="1" type="ORF">SBF1_9370001</name>
</gene>
<dbReference type="EMBL" id="OMOF01000931">
    <property type="protein sequence ID" value="SPF56660.1"/>
    <property type="molecule type" value="Genomic_DNA"/>
</dbReference>
<dbReference type="GO" id="GO:0016787">
    <property type="term" value="F:hydrolase activity"/>
    <property type="evidence" value="ECO:0007669"/>
    <property type="project" value="UniProtKB-KW"/>
</dbReference>
<evidence type="ECO:0000313" key="1">
    <source>
        <dbReference type="EMBL" id="SPF56660.1"/>
    </source>
</evidence>
<evidence type="ECO:0000313" key="2">
    <source>
        <dbReference type="Proteomes" id="UP000238916"/>
    </source>
</evidence>
<dbReference type="AlphaFoldDB" id="A0A2U3LXJ6"/>
<keyword evidence="1" id="KW-0378">Hydrolase</keyword>
<proteinExistence type="predicted"/>
<name>A0A2U3LXJ6_9FIRM</name>
<dbReference type="Proteomes" id="UP000238916">
    <property type="component" value="Unassembled WGS sequence"/>
</dbReference>
<dbReference type="OrthoDB" id="1629550at2"/>
<reference evidence="2" key="1">
    <citation type="submission" date="2018-02" db="EMBL/GenBank/DDBJ databases">
        <authorList>
            <person name="Hausmann B."/>
        </authorList>
    </citation>
    <scope>NUCLEOTIDE SEQUENCE [LARGE SCALE GENOMIC DNA]</scope>
    <source>
        <strain evidence="2">Peat soil MAG SbF1</strain>
    </source>
</reference>
<protein>
    <submittedName>
        <fullName evidence="1">Glycoside hydrolase family 73 protein</fullName>
    </submittedName>
</protein>
<organism evidence="1 2">
    <name type="scientific">Candidatus Desulfosporosinus infrequens</name>
    <dbReference type="NCBI Taxonomy" id="2043169"/>
    <lineage>
        <taxon>Bacteria</taxon>
        <taxon>Bacillati</taxon>
        <taxon>Bacillota</taxon>
        <taxon>Clostridia</taxon>
        <taxon>Eubacteriales</taxon>
        <taxon>Desulfitobacteriaceae</taxon>
        <taxon>Desulfosporosinus</taxon>
    </lineage>
</organism>